<reference evidence="3 4" key="1">
    <citation type="journal article" date="2010" name="BMC Genomics">
        <title>Genome analysis and comparative genomics of a Giardia intestinalis assemblage E isolate.</title>
        <authorList>
            <person name="Jerlstrom-Hultqvist J."/>
            <person name="Franzen O."/>
            <person name="Ankarklev J."/>
            <person name="Xu F."/>
            <person name="Nohynkova E."/>
            <person name="Andersson J.O."/>
            <person name="Svard S.G."/>
            <person name="Andersson B."/>
        </authorList>
    </citation>
    <scope>NUCLEOTIDE SEQUENCE [LARGE SCALE GENOMIC DNA]</scope>
    <source>
        <strain evidence="3 4">P15</strain>
    </source>
</reference>
<accession>E1F6E5</accession>
<dbReference type="SMART" id="SM00175">
    <property type="entry name" value="RAB"/>
    <property type="match status" value="1"/>
</dbReference>
<name>E1F6E5_GIAIA</name>
<dbReference type="GO" id="GO:0005525">
    <property type="term" value="F:GTP binding"/>
    <property type="evidence" value="ECO:0007669"/>
    <property type="project" value="UniProtKB-KW"/>
</dbReference>
<protein>
    <submittedName>
        <fullName evidence="3">Rab32, putative</fullName>
    </submittedName>
</protein>
<dbReference type="PANTHER" id="PTHR47977">
    <property type="entry name" value="RAS-RELATED PROTEIN RAB"/>
    <property type="match status" value="1"/>
</dbReference>
<evidence type="ECO:0000313" key="4">
    <source>
        <dbReference type="Proteomes" id="UP000008974"/>
    </source>
</evidence>
<evidence type="ECO:0000313" key="3">
    <source>
        <dbReference type="EMBL" id="EFO61973.1"/>
    </source>
</evidence>
<evidence type="ECO:0000256" key="1">
    <source>
        <dbReference type="ARBA" id="ARBA00022741"/>
    </source>
</evidence>
<gene>
    <name evidence="3" type="ORF">GLP15_514</name>
</gene>
<proteinExistence type="predicted"/>
<dbReference type="PRINTS" id="PR00449">
    <property type="entry name" value="RASTRNSFRMNG"/>
</dbReference>
<dbReference type="SMART" id="SM00174">
    <property type="entry name" value="RHO"/>
    <property type="match status" value="1"/>
</dbReference>
<evidence type="ECO:0000256" key="2">
    <source>
        <dbReference type="ARBA" id="ARBA00023134"/>
    </source>
</evidence>
<dbReference type="InterPro" id="IPR050227">
    <property type="entry name" value="Rab"/>
</dbReference>
<dbReference type="GO" id="GO:0003924">
    <property type="term" value="F:GTPase activity"/>
    <property type="evidence" value="ECO:0007669"/>
    <property type="project" value="InterPro"/>
</dbReference>
<sequence length="306" mass="33907">MVVRRALALDTEISTIIYKAIKNSHSTHQVSQMSASQQATPFMFKILVVGKAYAGKTCCIKRLVHNTFTNSYKSTLGVDFAITQFTIPQEEIQLYLTGTPPDAYYMAPTTSDTSTMQINLSSYRPPCYEGGNKITLPKTHPIYTLPSVSIRAQLWDIAGQERYTSLTRAYYRNAVAAVVVGDLESPTFYEDVLGWKKDIDEKVKLMDTDVPIPCILCCNKIDSEAANAWYAKNGEAVAKFARENRFAGMYTTSALTGANLQCAFQHLCVATLAELLVIQQAQTPSTNPIVVSMEQSKERSTTRACC</sequence>
<dbReference type="OMA" id="MHYKSTI"/>
<dbReference type="InterPro" id="IPR001806">
    <property type="entry name" value="Small_GTPase"/>
</dbReference>
<dbReference type="PROSITE" id="PS51419">
    <property type="entry name" value="RAB"/>
    <property type="match status" value="1"/>
</dbReference>
<dbReference type="OrthoDB" id="245989at2759"/>
<dbReference type="Gene3D" id="3.40.50.300">
    <property type="entry name" value="P-loop containing nucleotide triphosphate hydrolases"/>
    <property type="match status" value="1"/>
</dbReference>
<organism evidence="3 4">
    <name type="scientific">Giardia intestinalis (strain P15)</name>
    <name type="common">Giardia lamblia</name>
    <dbReference type="NCBI Taxonomy" id="658858"/>
    <lineage>
        <taxon>Eukaryota</taxon>
        <taxon>Metamonada</taxon>
        <taxon>Diplomonadida</taxon>
        <taxon>Hexamitidae</taxon>
        <taxon>Giardiinae</taxon>
        <taxon>Giardia</taxon>
    </lineage>
</organism>
<dbReference type="Pfam" id="PF00071">
    <property type="entry name" value="Ras"/>
    <property type="match status" value="2"/>
</dbReference>
<dbReference type="InterPro" id="IPR027417">
    <property type="entry name" value="P-loop_NTPase"/>
</dbReference>
<dbReference type="SUPFAM" id="SSF52540">
    <property type="entry name" value="P-loop containing nucleoside triphosphate hydrolases"/>
    <property type="match status" value="1"/>
</dbReference>
<dbReference type="AlphaFoldDB" id="E1F6E5"/>
<dbReference type="InterPro" id="IPR005225">
    <property type="entry name" value="Small_GTP-bd"/>
</dbReference>
<dbReference type="VEuPathDB" id="GiardiaDB:GLP15_514"/>
<comment type="caution">
    <text evidence="3">The sequence shown here is derived from an EMBL/GenBank/DDBJ whole genome shotgun (WGS) entry which is preliminary data.</text>
</comment>
<keyword evidence="1" id="KW-0547">Nucleotide-binding</keyword>
<dbReference type="Proteomes" id="UP000008974">
    <property type="component" value="Unassembled WGS sequence"/>
</dbReference>
<dbReference type="EMBL" id="ACVC01000198">
    <property type="protein sequence ID" value="EFO61973.1"/>
    <property type="molecule type" value="Genomic_DNA"/>
</dbReference>
<keyword evidence="2" id="KW-0342">GTP-binding</keyword>
<dbReference type="STRING" id="658858.E1F6E5"/>
<dbReference type="NCBIfam" id="TIGR00231">
    <property type="entry name" value="small_GTP"/>
    <property type="match status" value="1"/>
</dbReference>